<dbReference type="Pfam" id="PF12697">
    <property type="entry name" value="Abhydrolase_6"/>
    <property type="match status" value="1"/>
</dbReference>
<dbReference type="Proteomes" id="UP001214043">
    <property type="component" value="Chromosome"/>
</dbReference>
<name>A0AAF0CEN0_9PROT</name>
<dbReference type="RefSeq" id="WP_274492266.1">
    <property type="nucleotide sequence ID" value="NZ_CP118166.1"/>
</dbReference>
<feature type="domain" description="AB hydrolase-1" evidence="2">
    <location>
        <begin position="70"/>
        <end position="330"/>
    </location>
</feature>
<keyword evidence="3" id="KW-0378">Hydrolase</keyword>
<evidence type="ECO:0000259" key="2">
    <source>
        <dbReference type="Pfam" id="PF12697"/>
    </source>
</evidence>
<dbReference type="InterPro" id="IPR029058">
    <property type="entry name" value="AB_hydrolase_fold"/>
</dbReference>
<keyword evidence="4" id="KW-1185">Reference proteome</keyword>
<dbReference type="Gene3D" id="3.40.50.1820">
    <property type="entry name" value="alpha/beta hydrolase"/>
    <property type="match status" value="1"/>
</dbReference>
<proteinExistence type="predicted"/>
<feature type="chain" id="PRO_5042212084" evidence="1">
    <location>
        <begin position="29"/>
        <end position="349"/>
    </location>
</feature>
<sequence length="349" mass="37035">MRKTIKARVMFIAAVIFAGTMFLSTAKADALQNCSDVTLPVSIIAGGPKIYSLYGKLCHPGEGPSATVQVLVHGYTYDHRYWALPGFGDDYDYVKVANEAGFTTFAIDRLGSAGGSSRPPSALMTLQAGAVTLHDVVSAARDGGLPGGPYENVITVGHSAGTAIAWIEASLFQDVDGIIATGFGHPFGAVQGLVLNTLPAFLDSRLRPLVGLDLGYLTTTPGSREGLFYRVATSDPAVIAYDEATKGLGTSGEFLTLSTAELGTLAITAPVLFVMGQYDQIFCFGENLGGFVNCASDETLYASERIYFPLVTDFEAYVHEGAGHNINLHDGATNWFDRAADWASARFSD</sequence>
<dbReference type="GO" id="GO:0016787">
    <property type="term" value="F:hydrolase activity"/>
    <property type="evidence" value="ECO:0007669"/>
    <property type="project" value="UniProtKB-KW"/>
</dbReference>
<reference evidence="3" key="1">
    <citation type="submission" date="2023-02" db="EMBL/GenBank/DDBJ databases">
        <title>Genome sequence of Hyphococcus flavus.</title>
        <authorList>
            <person name="Rong J.-C."/>
            <person name="Zhao Q."/>
            <person name="Yi M."/>
            <person name="Wu J.-Y."/>
        </authorList>
    </citation>
    <scope>NUCLEOTIDE SEQUENCE</scope>
    <source>
        <strain evidence="3">MCCC 1K03223</strain>
    </source>
</reference>
<evidence type="ECO:0000256" key="1">
    <source>
        <dbReference type="SAM" id="SignalP"/>
    </source>
</evidence>
<dbReference type="InterPro" id="IPR000073">
    <property type="entry name" value="AB_hydrolase_1"/>
</dbReference>
<gene>
    <name evidence="3" type="ORF">PUV54_10895</name>
</gene>
<dbReference type="AlphaFoldDB" id="A0AAF0CEN0"/>
<feature type="signal peptide" evidence="1">
    <location>
        <begin position="1"/>
        <end position="28"/>
    </location>
</feature>
<evidence type="ECO:0000313" key="3">
    <source>
        <dbReference type="EMBL" id="WDI30464.1"/>
    </source>
</evidence>
<organism evidence="3 4">
    <name type="scientific">Hyphococcus flavus</name>
    <dbReference type="NCBI Taxonomy" id="1866326"/>
    <lineage>
        <taxon>Bacteria</taxon>
        <taxon>Pseudomonadati</taxon>
        <taxon>Pseudomonadota</taxon>
        <taxon>Alphaproteobacteria</taxon>
        <taxon>Parvularculales</taxon>
        <taxon>Parvularculaceae</taxon>
        <taxon>Hyphococcus</taxon>
    </lineage>
</organism>
<evidence type="ECO:0000313" key="4">
    <source>
        <dbReference type="Proteomes" id="UP001214043"/>
    </source>
</evidence>
<keyword evidence="1" id="KW-0732">Signal</keyword>
<protein>
    <submittedName>
        <fullName evidence="3">Alpha/beta fold hydrolase</fullName>
    </submittedName>
</protein>
<dbReference type="KEGG" id="hfl:PUV54_10895"/>
<dbReference type="EMBL" id="CP118166">
    <property type="protein sequence ID" value="WDI30464.1"/>
    <property type="molecule type" value="Genomic_DNA"/>
</dbReference>
<dbReference type="SUPFAM" id="SSF53474">
    <property type="entry name" value="alpha/beta-Hydrolases"/>
    <property type="match status" value="1"/>
</dbReference>
<accession>A0AAF0CEN0</accession>